<evidence type="ECO:0000313" key="3">
    <source>
        <dbReference type="EMBL" id="GIK07498.1"/>
    </source>
</evidence>
<proteinExistence type="predicted"/>
<sequence length="356" mass="40861">MLGYAVFFSLAFVLQLKGLLRRYRKASGDHGDVLDIAAGSLPSARRPKAGDRQVYLGIPQNFRRNIWWTITWAFGTLVYALSVPCCYVLLRMQRKEVKWVWIGFQSIWMLLRLVFFQIAKDADTLKSHPPERKLLAELENGEREKLWNLLLGLARYQISFHPRGSYSYNGALETIETVFKARFQDKLPSLIGEKPDIRITGIVDDTILSAAAWLKGSEHDTLSFYDCCVISVNHDGQTIAIPACRVLYTLDKKQNDEEKGNKPEFVPKGGPNRGRQYVGWCSWMPLPGRQWLQVKSRDLTVTGKDNEIKVMTDSELDERLEKRDMYISLGKADQVRSIVEKSSEIWDDLIDIKRGR</sequence>
<keyword evidence="1" id="KW-0812">Transmembrane</keyword>
<gene>
    <name evidence="3" type="ORF">Aspvir_003164</name>
</gene>
<evidence type="ECO:0000256" key="2">
    <source>
        <dbReference type="SAM" id="SignalP"/>
    </source>
</evidence>
<dbReference type="AlphaFoldDB" id="A0A9P3FA98"/>
<keyword evidence="4" id="KW-1185">Reference proteome</keyword>
<dbReference type="EMBL" id="BOPL01000014">
    <property type="protein sequence ID" value="GIK07498.1"/>
    <property type="molecule type" value="Genomic_DNA"/>
</dbReference>
<dbReference type="RefSeq" id="XP_043130684.1">
    <property type="nucleotide sequence ID" value="XM_043274749.1"/>
</dbReference>
<name>A0A9P3FA98_ASPVI</name>
<feature type="transmembrane region" description="Helical" evidence="1">
    <location>
        <begin position="66"/>
        <end position="90"/>
    </location>
</feature>
<accession>A0A9P3FA98</accession>
<feature type="signal peptide" evidence="2">
    <location>
        <begin position="1"/>
        <end position="28"/>
    </location>
</feature>
<feature type="transmembrane region" description="Helical" evidence="1">
    <location>
        <begin position="99"/>
        <end position="119"/>
    </location>
</feature>
<reference evidence="3 4" key="1">
    <citation type="submission" date="2021-02" db="EMBL/GenBank/DDBJ databases">
        <title>Pan-genome distribution and transcriptional activeness of fungal secondary metabolism genes in Aspergillus section Fumigati.</title>
        <authorList>
            <person name="Takahashi H."/>
            <person name="Umemura M."/>
            <person name="Ninomiya A."/>
            <person name="Kusuya Y."/>
            <person name="Urayama S."/>
            <person name="Shimizu M."/>
            <person name="Watanabe A."/>
            <person name="Kamei K."/>
            <person name="Yaguchi T."/>
            <person name="Hagiwara D."/>
        </authorList>
    </citation>
    <scope>NUCLEOTIDE SEQUENCE [LARGE SCALE GENOMIC DNA]</scope>
    <source>
        <strain evidence="3 4">IFM 47045</strain>
    </source>
</reference>
<dbReference type="Proteomes" id="UP000710440">
    <property type="component" value="Unassembled WGS sequence"/>
</dbReference>
<dbReference type="GeneID" id="66931146"/>
<organism evidence="3 4">
    <name type="scientific">Aspergillus viridinutans</name>
    <dbReference type="NCBI Taxonomy" id="75553"/>
    <lineage>
        <taxon>Eukaryota</taxon>
        <taxon>Fungi</taxon>
        <taxon>Dikarya</taxon>
        <taxon>Ascomycota</taxon>
        <taxon>Pezizomycotina</taxon>
        <taxon>Eurotiomycetes</taxon>
        <taxon>Eurotiomycetidae</taxon>
        <taxon>Eurotiales</taxon>
        <taxon>Aspergillaceae</taxon>
        <taxon>Aspergillus</taxon>
        <taxon>Aspergillus subgen. Fumigati</taxon>
    </lineage>
</organism>
<keyword evidence="1" id="KW-1133">Transmembrane helix</keyword>
<feature type="chain" id="PRO_5040198432" evidence="2">
    <location>
        <begin position="29"/>
        <end position="356"/>
    </location>
</feature>
<evidence type="ECO:0000313" key="4">
    <source>
        <dbReference type="Proteomes" id="UP000710440"/>
    </source>
</evidence>
<keyword evidence="1" id="KW-0472">Membrane</keyword>
<dbReference type="OrthoDB" id="3024632at2759"/>
<comment type="caution">
    <text evidence="3">The sequence shown here is derived from an EMBL/GenBank/DDBJ whole genome shotgun (WGS) entry which is preliminary data.</text>
</comment>
<keyword evidence="2" id="KW-0732">Signal</keyword>
<protein>
    <submittedName>
        <fullName evidence="3">Uncharacterized protein</fullName>
    </submittedName>
</protein>
<evidence type="ECO:0000256" key="1">
    <source>
        <dbReference type="SAM" id="Phobius"/>
    </source>
</evidence>